<sequence>MRNLALCTALVALTACPAEDPSTTDSPTTDQTTSGPTTDGTDGTDTTAGPTTDEPPTGTTNEPPTGTTEEPTGTGTTDTTTGAACEGIDDIPGIDESGCTPLASDYQPRENNSADDEWPECVSDMGPYTLVDNPPSTIARIVAYENIADLLWRKADPTPEDFTAARNEYVLPEGLESRLVRREDLHYDPIPEAEWDPQVDADKQCTVVALADKYPERCVGPSGMKPLVDEAFAAGQAGEGDANIHAARIHGGLLWFLYLSVYKEANTCATVAPKDCDSAWAYYTGGEPIDAGIGMAAEVTAISSNANDRIHDGIMAVRCWRDVAQDMGMYPLLDALPGDQQDLFEQGWEQLDQSLHRGYAVIIRDHMQQYVDAACSSAETNVIWAFLQVAGPVLGREAEERDAANAAVLSGLWSADGPTPQDVTAGIAALDAIFPCP</sequence>
<feature type="compositionally biased region" description="Low complexity" evidence="1">
    <location>
        <begin position="15"/>
        <end position="82"/>
    </location>
</feature>
<organism evidence="3 4">
    <name type="scientific">Nannocystis radixulma</name>
    <dbReference type="NCBI Taxonomy" id="2995305"/>
    <lineage>
        <taxon>Bacteria</taxon>
        <taxon>Pseudomonadati</taxon>
        <taxon>Myxococcota</taxon>
        <taxon>Polyangia</taxon>
        <taxon>Nannocystales</taxon>
        <taxon>Nannocystaceae</taxon>
        <taxon>Nannocystis</taxon>
    </lineage>
</organism>
<protein>
    <submittedName>
        <fullName evidence="3">Uncharacterized protein</fullName>
    </submittedName>
</protein>
<evidence type="ECO:0000313" key="3">
    <source>
        <dbReference type="EMBL" id="MDC0671372.1"/>
    </source>
</evidence>
<feature type="chain" id="PRO_5046664512" evidence="2">
    <location>
        <begin position="18"/>
        <end position="437"/>
    </location>
</feature>
<name>A0ABT5BB57_9BACT</name>
<evidence type="ECO:0000256" key="2">
    <source>
        <dbReference type="SAM" id="SignalP"/>
    </source>
</evidence>
<reference evidence="3 4" key="1">
    <citation type="submission" date="2022-11" db="EMBL/GenBank/DDBJ databases">
        <title>Minimal conservation of predation-associated metabolite biosynthetic gene clusters underscores biosynthetic potential of Myxococcota including descriptions for ten novel species: Archangium lansinium sp. nov., Myxococcus landrumus sp. nov., Nannocystis bai.</title>
        <authorList>
            <person name="Ahearne A."/>
            <person name="Stevens C."/>
            <person name="Dowd S."/>
        </authorList>
    </citation>
    <scope>NUCLEOTIDE SEQUENCE [LARGE SCALE GENOMIC DNA]</scope>
    <source>
        <strain evidence="3 4">NCELM</strain>
    </source>
</reference>
<dbReference type="PROSITE" id="PS51257">
    <property type="entry name" value="PROKAR_LIPOPROTEIN"/>
    <property type="match status" value="1"/>
</dbReference>
<evidence type="ECO:0000256" key="1">
    <source>
        <dbReference type="SAM" id="MobiDB-lite"/>
    </source>
</evidence>
<feature type="signal peptide" evidence="2">
    <location>
        <begin position="1"/>
        <end position="17"/>
    </location>
</feature>
<feature type="region of interest" description="Disordered" evidence="1">
    <location>
        <begin position="15"/>
        <end position="118"/>
    </location>
</feature>
<keyword evidence="4" id="KW-1185">Reference proteome</keyword>
<keyword evidence="2" id="KW-0732">Signal</keyword>
<dbReference type="Proteomes" id="UP001217838">
    <property type="component" value="Unassembled WGS sequence"/>
</dbReference>
<evidence type="ECO:0000313" key="4">
    <source>
        <dbReference type="Proteomes" id="UP001217838"/>
    </source>
</evidence>
<comment type="caution">
    <text evidence="3">The sequence shown here is derived from an EMBL/GenBank/DDBJ whole genome shotgun (WGS) entry which is preliminary data.</text>
</comment>
<accession>A0ABT5BB57</accession>
<dbReference type="RefSeq" id="WP_272001531.1">
    <property type="nucleotide sequence ID" value="NZ_JAQNDN010000015.1"/>
</dbReference>
<gene>
    <name evidence="3" type="ORF">POL58_26705</name>
</gene>
<dbReference type="EMBL" id="JAQNDN010000015">
    <property type="protein sequence ID" value="MDC0671372.1"/>
    <property type="molecule type" value="Genomic_DNA"/>
</dbReference>
<proteinExistence type="predicted"/>